<evidence type="ECO:0000313" key="4">
    <source>
        <dbReference type="EMBL" id="MEI4273202.1"/>
    </source>
</evidence>
<feature type="transmembrane region" description="Helical" evidence="2">
    <location>
        <begin position="444"/>
        <end position="465"/>
    </location>
</feature>
<feature type="chain" id="PRO_5046434498" description="Prealbumin-like fold domain-containing protein" evidence="3">
    <location>
        <begin position="36"/>
        <end position="473"/>
    </location>
</feature>
<dbReference type="PROSITE" id="PS51318">
    <property type="entry name" value="TAT"/>
    <property type="match status" value="1"/>
</dbReference>
<feature type="region of interest" description="Disordered" evidence="1">
    <location>
        <begin position="386"/>
        <end position="427"/>
    </location>
</feature>
<evidence type="ECO:0000256" key="3">
    <source>
        <dbReference type="SAM" id="SignalP"/>
    </source>
</evidence>
<keyword evidence="3" id="KW-0732">Signal</keyword>
<comment type="caution">
    <text evidence="4">The sequence shown here is derived from an EMBL/GenBank/DDBJ whole genome shotgun (WGS) entry which is preliminary data.</text>
</comment>
<keyword evidence="5" id="KW-1185">Reference proteome</keyword>
<keyword evidence="2" id="KW-1133">Transmembrane helix</keyword>
<dbReference type="EMBL" id="JBAPLU010000018">
    <property type="protein sequence ID" value="MEI4273202.1"/>
    <property type="molecule type" value="Genomic_DNA"/>
</dbReference>
<keyword evidence="2" id="KW-0472">Membrane</keyword>
<feature type="compositionally biased region" description="Pro residues" evidence="1">
    <location>
        <begin position="407"/>
        <end position="419"/>
    </location>
</feature>
<evidence type="ECO:0000256" key="2">
    <source>
        <dbReference type="SAM" id="Phobius"/>
    </source>
</evidence>
<keyword evidence="2" id="KW-0812">Transmembrane</keyword>
<dbReference type="Proteomes" id="UP001361570">
    <property type="component" value="Unassembled WGS sequence"/>
</dbReference>
<name>A0ABU8DWH7_9ACTN</name>
<proteinExistence type="predicted"/>
<organism evidence="4 5">
    <name type="scientific">Klenkia sesuvii</name>
    <dbReference type="NCBI Taxonomy" id="3103137"/>
    <lineage>
        <taxon>Bacteria</taxon>
        <taxon>Bacillati</taxon>
        <taxon>Actinomycetota</taxon>
        <taxon>Actinomycetes</taxon>
        <taxon>Geodermatophilales</taxon>
        <taxon>Geodermatophilaceae</taxon>
        <taxon>Klenkia</taxon>
    </lineage>
</organism>
<dbReference type="InterPro" id="IPR006311">
    <property type="entry name" value="TAT_signal"/>
</dbReference>
<feature type="region of interest" description="Disordered" evidence="1">
    <location>
        <begin position="224"/>
        <end position="305"/>
    </location>
</feature>
<evidence type="ECO:0000313" key="5">
    <source>
        <dbReference type="Proteomes" id="UP001361570"/>
    </source>
</evidence>
<sequence>MALSRPRTTRRVLRGSALGLGLLVAGGVAAPAALAMEDPTVDPAAGTPEELSPAPAPLQAVPAAADGHEYAAPLSGGFGTGKDFEVQVGAHGPVPRDLDLSGAVFRATPTPSTGVLYECTTGTQGACSFRSTSGGYPRFATAVQSNAFLPAGDYVLTQVSASAGLARNPGSATFTVCTSPGCGPWGGTTVPVGVDSLFRTSLVTTVTDSATGAPVACAGFELSGPDYPHDDVRAPEVTSGGEVPAECAPAAPPAPETTAPETTAPETTAPETSTPETSTPTTTPADESSPSSSAPATDDATSTDPEAVVPLGFARGDDVALGSGVSDAAGRITFTGFFLPAEGYLLTPTTMPAGYTPDPAGAFGVVTTPQEAAARTPAGVARTVTNPLAAGSAPPTTTPDVAGAAPSGPPSDSPAPAAPATPSAASPATTGAALAATGSPVVPMLLVGTGLVALGGGALAMGTLARRRAHQRV</sequence>
<gene>
    <name evidence="4" type="ORF">TEK04_15860</name>
</gene>
<feature type="compositionally biased region" description="Low complexity" evidence="1">
    <location>
        <begin position="256"/>
        <end position="305"/>
    </location>
</feature>
<protein>
    <recommendedName>
        <fullName evidence="6">Prealbumin-like fold domain-containing protein</fullName>
    </recommendedName>
</protein>
<accession>A0ABU8DWH7</accession>
<reference evidence="4 5" key="1">
    <citation type="submission" date="2024-03" db="EMBL/GenBank/DDBJ databases">
        <title>Draft genome sequence of Klenkia sp. LSe6-5.</title>
        <authorList>
            <person name="Duangmal K."/>
            <person name="Chantavorakit T."/>
        </authorList>
    </citation>
    <scope>NUCLEOTIDE SEQUENCE [LARGE SCALE GENOMIC DNA]</scope>
    <source>
        <strain evidence="4 5">LSe6-5</strain>
    </source>
</reference>
<dbReference type="RefSeq" id="WP_336405325.1">
    <property type="nucleotide sequence ID" value="NZ_JBAPLU010000018.1"/>
</dbReference>
<evidence type="ECO:0000256" key="1">
    <source>
        <dbReference type="SAM" id="MobiDB-lite"/>
    </source>
</evidence>
<feature type="signal peptide" evidence="3">
    <location>
        <begin position="1"/>
        <end position="35"/>
    </location>
</feature>
<evidence type="ECO:0008006" key="6">
    <source>
        <dbReference type="Google" id="ProtNLM"/>
    </source>
</evidence>